<dbReference type="Proteomes" id="UP000001798">
    <property type="component" value="Chromosome 7"/>
</dbReference>
<gene>
    <name evidence="4" type="ORF">BCIN_07g02360</name>
</gene>
<proteinExistence type="predicted"/>
<feature type="region of interest" description="Disordered" evidence="2">
    <location>
        <begin position="514"/>
        <end position="553"/>
    </location>
</feature>
<keyword evidence="3" id="KW-0472">Membrane</keyword>
<dbReference type="AlphaFoldDB" id="A0A384JMA5"/>
<feature type="region of interest" description="Disordered" evidence="2">
    <location>
        <begin position="133"/>
        <end position="159"/>
    </location>
</feature>
<feature type="compositionally biased region" description="Polar residues" evidence="2">
    <location>
        <begin position="400"/>
        <end position="422"/>
    </location>
</feature>
<feature type="compositionally biased region" description="Basic and acidic residues" evidence="2">
    <location>
        <begin position="519"/>
        <end position="545"/>
    </location>
</feature>
<evidence type="ECO:0000313" key="4">
    <source>
        <dbReference type="EMBL" id="ATZ51632.1"/>
    </source>
</evidence>
<evidence type="ECO:0000256" key="2">
    <source>
        <dbReference type="SAM" id="MobiDB-lite"/>
    </source>
</evidence>
<dbReference type="GeneID" id="5439328"/>
<evidence type="ECO:0000256" key="1">
    <source>
        <dbReference type="SAM" id="Coils"/>
    </source>
</evidence>
<feature type="transmembrane region" description="Helical" evidence="3">
    <location>
        <begin position="73"/>
        <end position="94"/>
    </location>
</feature>
<keyword evidence="3" id="KW-1133">Transmembrane helix</keyword>
<dbReference type="KEGG" id="bfu:BCIN_07g02360"/>
<feature type="coiled-coil region" evidence="1">
    <location>
        <begin position="292"/>
        <end position="320"/>
    </location>
</feature>
<feature type="coiled-coil region" evidence="1">
    <location>
        <begin position="176"/>
        <end position="210"/>
    </location>
</feature>
<dbReference type="EMBL" id="CP009811">
    <property type="protein sequence ID" value="ATZ51632.1"/>
    <property type="molecule type" value="Genomic_DNA"/>
</dbReference>
<reference evidence="4 5" key="3">
    <citation type="journal article" date="2017" name="Mol. Plant Pathol.">
        <title>A gapless genome sequence of the fungus Botrytis cinerea.</title>
        <authorList>
            <person name="Van Kan J.A."/>
            <person name="Stassen J.H."/>
            <person name="Mosbach A."/>
            <person name="Van Der Lee T.A."/>
            <person name="Faino L."/>
            <person name="Farmer A.D."/>
            <person name="Papasotiriou D.G."/>
            <person name="Zhou S."/>
            <person name="Seidl M.F."/>
            <person name="Cottam E."/>
            <person name="Edel D."/>
            <person name="Hahn M."/>
            <person name="Schwartz D.C."/>
            <person name="Dietrich R.A."/>
            <person name="Widdison S."/>
            <person name="Scalliet G."/>
        </authorList>
    </citation>
    <scope>NUCLEOTIDE SEQUENCE [LARGE SCALE GENOMIC DNA]</scope>
    <source>
        <strain evidence="4 5">B05.10</strain>
    </source>
</reference>
<dbReference type="VEuPathDB" id="FungiDB:Bcin07g02360"/>
<evidence type="ECO:0000313" key="5">
    <source>
        <dbReference type="Proteomes" id="UP000001798"/>
    </source>
</evidence>
<keyword evidence="3" id="KW-0812">Transmembrane</keyword>
<keyword evidence="5" id="KW-1185">Reference proteome</keyword>
<feature type="transmembrane region" description="Helical" evidence="3">
    <location>
        <begin position="7"/>
        <end position="32"/>
    </location>
</feature>
<keyword evidence="1" id="KW-0175">Coiled coil</keyword>
<feature type="region of interest" description="Disordered" evidence="2">
    <location>
        <begin position="394"/>
        <end position="468"/>
    </location>
</feature>
<dbReference type="OrthoDB" id="3541946at2759"/>
<protein>
    <submittedName>
        <fullName evidence="4">Uncharacterized protein</fullName>
    </submittedName>
</protein>
<reference evidence="4 5" key="2">
    <citation type="journal article" date="2012" name="Eukaryot. Cell">
        <title>Genome update of Botrytis cinerea strains B05.10 and T4.</title>
        <authorList>
            <person name="Staats M."/>
            <person name="van Kan J.A."/>
        </authorList>
    </citation>
    <scope>NUCLEOTIDE SEQUENCE [LARGE SCALE GENOMIC DNA]</scope>
    <source>
        <strain evidence="4 5">B05.10</strain>
    </source>
</reference>
<name>A0A384JMA5_BOTFB</name>
<feature type="compositionally biased region" description="Basic and acidic residues" evidence="2">
    <location>
        <begin position="446"/>
        <end position="468"/>
    </location>
</feature>
<evidence type="ECO:0000256" key="3">
    <source>
        <dbReference type="SAM" id="Phobius"/>
    </source>
</evidence>
<reference evidence="4 5" key="1">
    <citation type="journal article" date="2011" name="PLoS Genet.">
        <title>Genomic analysis of the necrotrophic fungal pathogens Sclerotinia sclerotiorum and Botrytis cinerea.</title>
        <authorList>
            <person name="Amselem J."/>
            <person name="Cuomo C.A."/>
            <person name="van Kan J.A."/>
            <person name="Viaud M."/>
            <person name="Benito E.P."/>
            <person name="Couloux A."/>
            <person name="Coutinho P.M."/>
            <person name="de Vries R.P."/>
            <person name="Dyer P.S."/>
            <person name="Fillinger S."/>
            <person name="Fournier E."/>
            <person name="Gout L."/>
            <person name="Hahn M."/>
            <person name="Kohn L."/>
            <person name="Lapalu N."/>
            <person name="Plummer K.M."/>
            <person name="Pradier J.M."/>
            <person name="Quevillon E."/>
            <person name="Sharon A."/>
            <person name="Simon A."/>
            <person name="ten Have A."/>
            <person name="Tudzynski B."/>
            <person name="Tudzynski P."/>
            <person name="Wincker P."/>
            <person name="Andrew M."/>
            <person name="Anthouard V."/>
            <person name="Beever R.E."/>
            <person name="Beffa R."/>
            <person name="Benoit I."/>
            <person name="Bouzid O."/>
            <person name="Brault B."/>
            <person name="Chen Z."/>
            <person name="Choquer M."/>
            <person name="Collemare J."/>
            <person name="Cotton P."/>
            <person name="Danchin E.G."/>
            <person name="Da Silva C."/>
            <person name="Gautier A."/>
            <person name="Giraud C."/>
            <person name="Giraud T."/>
            <person name="Gonzalez C."/>
            <person name="Grossetete S."/>
            <person name="Guldener U."/>
            <person name="Henrissat B."/>
            <person name="Howlett B.J."/>
            <person name="Kodira C."/>
            <person name="Kretschmer M."/>
            <person name="Lappartient A."/>
            <person name="Leroch M."/>
            <person name="Levis C."/>
            <person name="Mauceli E."/>
            <person name="Neuveglise C."/>
            <person name="Oeser B."/>
            <person name="Pearson M."/>
            <person name="Poulain J."/>
            <person name="Poussereau N."/>
            <person name="Quesneville H."/>
            <person name="Rascle C."/>
            <person name="Schumacher J."/>
            <person name="Segurens B."/>
            <person name="Sexton A."/>
            <person name="Silva E."/>
            <person name="Sirven C."/>
            <person name="Soanes D.M."/>
            <person name="Talbot N.J."/>
            <person name="Templeton M."/>
            <person name="Yandava C."/>
            <person name="Yarden O."/>
            <person name="Zeng Q."/>
            <person name="Rollins J.A."/>
            <person name="Lebrun M.H."/>
            <person name="Dickman M."/>
        </authorList>
    </citation>
    <scope>NUCLEOTIDE SEQUENCE [LARGE SCALE GENOMIC DNA]</scope>
    <source>
        <strain evidence="4 5">B05.10</strain>
    </source>
</reference>
<sequence>MVRSTSIMAAILSPVSQAIGIILFMAAILSAVNQGTGSTLFRYFNPPGHLWNSSRASFTKEELLSYQGRRQSWAILLFLFAFSMSFMPFVLRIWDGRRNKTEHEVTLQAETKEDTKAKTKTTKLTTSIKSTKVTKAESETSEAKEARSTKIEPSEKLTQGDQCDNFSTLFNMHVEIAKTKSALENEQERVNRMELVMESLQSQIDVLQAKSTVKDEGAKNRAQAIEEDRQRQTDILTTRIMTQEAKMEEVLGRLEENDRSHEAIDVCIENFTNEAVKTKEELKRFDCLDNKINEVEDLLVDEISNLEEAAKDNLEEFRADILSLENYLAGGFQNLEDKKHSRESEIRKDIKNGVKEELRREQEKRELDEFWEERLKNVGSNMEEVAINEEVQDEMKEEVTNTVPTVERSSQTEAETTETGINQEIVGTKGGDKKRETDPLAEIETQETKSKQQVVETKDDADKTPETDPLTKIETMIRERERHPNRSVDLAMHFYLIRERYKILEDLEREENGAIEDLEQGKDGVMEDITDTLKDTVEGEEKGGSSDEDWDQV</sequence>
<dbReference type="RefSeq" id="XP_001558708.1">
    <property type="nucleotide sequence ID" value="XM_001558658.2"/>
</dbReference>
<organism evidence="4 5">
    <name type="scientific">Botryotinia fuckeliana (strain B05.10)</name>
    <name type="common">Noble rot fungus</name>
    <name type="synonym">Botrytis cinerea</name>
    <dbReference type="NCBI Taxonomy" id="332648"/>
    <lineage>
        <taxon>Eukaryota</taxon>
        <taxon>Fungi</taxon>
        <taxon>Dikarya</taxon>
        <taxon>Ascomycota</taxon>
        <taxon>Pezizomycotina</taxon>
        <taxon>Leotiomycetes</taxon>
        <taxon>Helotiales</taxon>
        <taxon>Sclerotiniaceae</taxon>
        <taxon>Botrytis</taxon>
    </lineage>
</organism>
<accession>A0A384JMA5</accession>
<feature type="compositionally biased region" description="Basic and acidic residues" evidence="2">
    <location>
        <begin position="134"/>
        <end position="155"/>
    </location>
</feature>